<dbReference type="PIRSF" id="PIRSF006755">
    <property type="entry name" value="DTB_synth"/>
    <property type="match status" value="1"/>
</dbReference>
<keyword evidence="7 9" id="KW-0460">Magnesium</keyword>
<dbReference type="InterPro" id="IPR004472">
    <property type="entry name" value="DTB_synth_BioD"/>
</dbReference>
<comment type="subcellular location">
    <subcellularLocation>
        <location evidence="9">Cytoplasm</location>
    </subcellularLocation>
</comment>
<dbReference type="RefSeq" id="WP_012991887.1">
    <property type="nucleotide sequence ID" value="NC_013894.1"/>
</dbReference>
<dbReference type="NCBIfam" id="TIGR00347">
    <property type="entry name" value="bioD"/>
    <property type="match status" value="1"/>
</dbReference>
<dbReference type="GO" id="GO:0005524">
    <property type="term" value="F:ATP binding"/>
    <property type="evidence" value="ECO:0007669"/>
    <property type="project" value="UniProtKB-UniRule"/>
</dbReference>
<comment type="pathway">
    <text evidence="9">Cofactor biosynthesis; biotin biosynthesis; biotin from 7,8-diaminononanoate: step 1/2.</text>
</comment>
<dbReference type="SUPFAM" id="SSF52540">
    <property type="entry name" value="P-loop containing nucleoside triphosphate hydrolases"/>
    <property type="match status" value="1"/>
</dbReference>
<accession>D3SL51</accession>
<comment type="catalytic activity">
    <reaction evidence="9">
        <text>(7R,8S)-7,8-diammoniononanoate + CO2 + ATP = (4R,5S)-dethiobiotin + ADP + phosphate + 3 H(+)</text>
        <dbReference type="Rhea" id="RHEA:15805"/>
        <dbReference type="ChEBI" id="CHEBI:15378"/>
        <dbReference type="ChEBI" id="CHEBI:16526"/>
        <dbReference type="ChEBI" id="CHEBI:30616"/>
        <dbReference type="ChEBI" id="CHEBI:43474"/>
        <dbReference type="ChEBI" id="CHEBI:149469"/>
        <dbReference type="ChEBI" id="CHEBI:149473"/>
        <dbReference type="ChEBI" id="CHEBI:456216"/>
        <dbReference type="EC" id="6.3.3.3"/>
    </reaction>
</comment>
<dbReference type="PANTHER" id="PTHR43210:SF2">
    <property type="entry name" value="ATP-DEPENDENT DETHIOBIOTIN SYNTHETASE BIOD 2"/>
    <property type="match status" value="1"/>
</dbReference>
<comment type="cofactor">
    <cofactor evidence="9">
        <name>Mg(2+)</name>
        <dbReference type="ChEBI" id="CHEBI:18420"/>
    </cofactor>
</comment>
<evidence type="ECO:0000313" key="10">
    <source>
        <dbReference type="EMBL" id="ADC89481.1"/>
    </source>
</evidence>
<dbReference type="HOGENOM" id="CLU_072551_3_1_0"/>
<protein>
    <recommendedName>
        <fullName evidence="9">ATP-dependent dethiobiotin synthetase BioD</fullName>
        <ecNumber evidence="9">6.3.3.3</ecNumber>
    </recommendedName>
    <alternativeName>
        <fullName evidence="9">DTB synthetase</fullName>
        <shortName evidence="9">DTBS</shortName>
    </alternativeName>
    <alternativeName>
        <fullName evidence="9">Dethiobiotin synthase</fullName>
    </alternativeName>
</protein>
<dbReference type="InterPro" id="IPR027417">
    <property type="entry name" value="P-loop_NTPase"/>
</dbReference>
<dbReference type="GO" id="GO:0000287">
    <property type="term" value="F:magnesium ion binding"/>
    <property type="evidence" value="ECO:0007669"/>
    <property type="project" value="UniProtKB-UniRule"/>
</dbReference>
<evidence type="ECO:0000256" key="9">
    <source>
        <dbReference type="HAMAP-Rule" id="MF_00336"/>
    </source>
</evidence>
<comment type="catalytic activity">
    <reaction evidence="8">
        <text>(7R,8S)-8-amino-7-(carboxyamino)nonanoate + ATP = (4R,5S)-dethiobiotin + ADP + phosphate + H(+)</text>
        <dbReference type="Rhea" id="RHEA:63684"/>
        <dbReference type="ChEBI" id="CHEBI:15378"/>
        <dbReference type="ChEBI" id="CHEBI:30616"/>
        <dbReference type="ChEBI" id="CHEBI:43474"/>
        <dbReference type="ChEBI" id="CHEBI:149470"/>
        <dbReference type="ChEBI" id="CHEBI:149473"/>
        <dbReference type="ChEBI" id="CHEBI:456216"/>
    </reaction>
</comment>
<evidence type="ECO:0000256" key="4">
    <source>
        <dbReference type="ARBA" id="ARBA00022741"/>
    </source>
</evidence>
<dbReference type="Proteomes" id="UP000002043">
    <property type="component" value="Chromosome"/>
</dbReference>
<dbReference type="Pfam" id="PF13500">
    <property type="entry name" value="AAA_26"/>
    <property type="match status" value="1"/>
</dbReference>
<dbReference type="EC" id="6.3.3.3" evidence="9"/>
<dbReference type="GO" id="GO:0009102">
    <property type="term" value="P:biotin biosynthetic process"/>
    <property type="evidence" value="ECO:0007669"/>
    <property type="project" value="UniProtKB-UniRule"/>
</dbReference>
<dbReference type="AlphaFoldDB" id="D3SL51"/>
<dbReference type="GO" id="GO:0004141">
    <property type="term" value="F:dethiobiotin synthase activity"/>
    <property type="evidence" value="ECO:0007669"/>
    <property type="project" value="UniProtKB-UniRule"/>
</dbReference>
<feature type="binding site" evidence="9">
    <location>
        <position position="108"/>
    </location>
    <ligand>
        <name>Mg(2+)</name>
        <dbReference type="ChEBI" id="CHEBI:18420"/>
    </ligand>
</feature>
<dbReference type="STRING" id="638303.Thal_0848"/>
<feature type="binding site" evidence="9">
    <location>
        <position position="16"/>
    </location>
    <ligand>
        <name>Mg(2+)</name>
        <dbReference type="ChEBI" id="CHEBI:18420"/>
    </ligand>
</feature>
<evidence type="ECO:0000256" key="2">
    <source>
        <dbReference type="ARBA" id="ARBA00022598"/>
    </source>
</evidence>
<keyword evidence="6 9" id="KW-0067">ATP-binding</keyword>
<evidence type="ECO:0000256" key="5">
    <source>
        <dbReference type="ARBA" id="ARBA00022756"/>
    </source>
</evidence>
<comment type="caution">
    <text evidence="9">Lacks conserved residue(s) required for the propagation of feature annotation.</text>
</comment>
<proteinExistence type="inferred from homology"/>
<feature type="binding site" evidence="9">
    <location>
        <begin position="108"/>
        <end position="111"/>
    </location>
    <ligand>
        <name>ATP</name>
        <dbReference type="ChEBI" id="CHEBI:30616"/>
    </ligand>
</feature>
<organism evidence="10 11">
    <name type="scientific">Thermocrinis albus (strain DSM 14484 / JCM 11386 / HI 11/12)</name>
    <dbReference type="NCBI Taxonomy" id="638303"/>
    <lineage>
        <taxon>Bacteria</taxon>
        <taxon>Pseudomonadati</taxon>
        <taxon>Aquificota</taxon>
        <taxon>Aquificia</taxon>
        <taxon>Aquificales</taxon>
        <taxon>Aquificaceae</taxon>
        <taxon>Thermocrinis</taxon>
    </lineage>
</organism>
<keyword evidence="3 9" id="KW-0479">Metal-binding</keyword>
<keyword evidence="11" id="KW-1185">Reference proteome</keyword>
<dbReference type="HAMAP" id="MF_00336">
    <property type="entry name" value="BioD"/>
    <property type="match status" value="1"/>
</dbReference>
<sequence>MRAVFVTATDTGVGKTFVSYNLALTLREMGVKVGYFKPIETDVRDVPSDGAMVCSVTGQEVEEAVPVRFRLPLSPYAALLEEGGDFSLEELYQHMQSLLKKYEFLIVEGAGGIAVPIKKGYDYARLAKEWNLPVLLVARAGLGTINHTYLSWFYMKTQGINLLGIIMNGFSGKDVSERTNPQIVEELTGIKPLCLPYTEGGELPPHLRRSLASLIGF</sequence>
<dbReference type="CDD" id="cd03109">
    <property type="entry name" value="DTBS"/>
    <property type="match status" value="1"/>
</dbReference>
<comment type="similarity">
    <text evidence="9">Belongs to the dethiobiotin synthetase family.</text>
</comment>
<keyword evidence="5 9" id="KW-0093">Biotin biosynthesis</keyword>
<evidence type="ECO:0000256" key="3">
    <source>
        <dbReference type="ARBA" id="ARBA00022723"/>
    </source>
</evidence>
<evidence type="ECO:0000256" key="8">
    <source>
        <dbReference type="ARBA" id="ARBA00047386"/>
    </source>
</evidence>
<dbReference type="eggNOG" id="COG0132">
    <property type="taxonomic scope" value="Bacteria"/>
</dbReference>
<feature type="binding site" evidence="9">
    <location>
        <position position="49"/>
    </location>
    <ligand>
        <name>ATP</name>
        <dbReference type="ChEBI" id="CHEBI:30616"/>
    </ligand>
</feature>
<keyword evidence="2 9" id="KW-0436">Ligase</keyword>
<dbReference type="GO" id="GO:0005829">
    <property type="term" value="C:cytosol"/>
    <property type="evidence" value="ECO:0007669"/>
    <property type="project" value="TreeGrafter"/>
</dbReference>
<evidence type="ECO:0000256" key="7">
    <source>
        <dbReference type="ARBA" id="ARBA00022842"/>
    </source>
</evidence>
<dbReference type="KEGG" id="tal:Thal_0848"/>
<dbReference type="UniPathway" id="UPA00078">
    <property type="reaction ID" value="UER00161"/>
</dbReference>
<feature type="binding site" evidence="9">
    <location>
        <position position="49"/>
    </location>
    <ligand>
        <name>Mg(2+)</name>
        <dbReference type="ChEBI" id="CHEBI:18420"/>
    </ligand>
</feature>
<keyword evidence="4 9" id="KW-0547">Nucleotide-binding</keyword>
<name>D3SL51_THEAH</name>
<comment type="function">
    <text evidence="9">Catalyzes a mechanistically unusual reaction, the ATP-dependent insertion of CO2 between the N7 and N8 nitrogen atoms of 7,8-diaminopelargonic acid (DAPA, also called 7,8-diammoniononanoate) to form a ureido ring.</text>
</comment>
<dbReference type="OrthoDB" id="9802097at2"/>
<comment type="subunit">
    <text evidence="9">Homodimer.</text>
</comment>
<dbReference type="Gene3D" id="3.40.50.300">
    <property type="entry name" value="P-loop containing nucleotide triphosphate hydrolases"/>
    <property type="match status" value="1"/>
</dbReference>
<gene>
    <name evidence="9" type="primary">bioD</name>
    <name evidence="10" type="ordered locus">Thal_0848</name>
</gene>
<evidence type="ECO:0000313" key="11">
    <source>
        <dbReference type="Proteomes" id="UP000002043"/>
    </source>
</evidence>
<feature type="binding site" evidence="9">
    <location>
        <begin position="12"/>
        <end position="17"/>
    </location>
    <ligand>
        <name>ATP</name>
        <dbReference type="ChEBI" id="CHEBI:30616"/>
    </ligand>
</feature>
<feature type="binding site" evidence="9">
    <location>
        <position position="41"/>
    </location>
    <ligand>
        <name>substrate</name>
    </ligand>
</feature>
<dbReference type="EMBL" id="CP001931">
    <property type="protein sequence ID" value="ADC89481.1"/>
    <property type="molecule type" value="Genomic_DNA"/>
</dbReference>
<evidence type="ECO:0000256" key="6">
    <source>
        <dbReference type="ARBA" id="ARBA00022840"/>
    </source>
</evidence>
<dbReference type="PANTHER" id="PTHR43210">
    <property type="entry name" value="DETHIOBIOTIN SYNTHETASE"/>
    <property type="match status" value="1"/>
</dbReference>
<keyword evidence="1 9" id="KW-0963">Cytoplasm</keyword>
<evidence type="ECO:0000256" key="1">
    <source>
        <dbReference type="ARBA" id="ARBA00022490"/>
    </source>
</evidence>
<feature type="active site" evidence="9">
    <location>
        <position position="37"/>
    </location>
</feature>
<reference evidence="11" key="1">
    <citation type="journal article" date="2010" name="Stand. Genomic Sci.">
        <title>Complete genome sequence of Thermocrinis albus type strain (HI 11/12T).</title>
        <authorList>
            <person name="Wirth R."/>
            <person name="Sikorski J."/>
            <person name="Brambilla E."/>
            <person name="Misra M."/>
            <person name="Lapidus A."/>
            <person name="Copeland A."/>
            <person name="Nolan M."/>
            <person name="Lucas S."/>
            <person name="Chen F."/>
            <person name="Tice H."/>
            <person name="Cheng J.F."/>
            <person name="Han C."/>
            <person name="Detter J.C."/>
            <person name="Tapia R."/>
            <person name="Bruce D."/>
            <person name="Goodwin L."/>
            <person name="Pitluck S."/>
            <person name="Pati A."/>
            <person name="Anderson I."/>
            <person name="Ivanova N."/>
            <person name="Mavromatis K."/>
            <person name="Mikhailova N."/>
            <person name="Chen A."/>
            <person name="Palaniappan K."/>
            <person name="Bilek Y."/>
            <person name="Hader T."/>
            <person name="Land M."/>
            <person name="Hauser L."/>
            <person name="Chang Y.J."/>
            <person name="Jeffries C.D."/>
            <person name="Tindall B.J."/>
            <person name="Rohde M."/>
            <person name="Goker M."/>
            <person name="Bristow J."/>
            <person name="Eisen J.A."/>
            <person name="Markowitz V."/>
            <person name="Hugenholtz P."/>
            <person name="Kyrpides N.C."/>
            <person name="Klenk H.P."/>
        </authorList>
    </citation>
    <scope>NUCLEOTIDE SEQUENCE [LARGE SCALE GENOMIC DNA]</scope>
    <source>
        <strain evidence="11">DSM 14484 / JCM 11386 / HI 11/12</strain>
    </source>
</reference>